<comment type="caution">
    <text evidence="3">The sequence shown here is derived from an EMBL/GenBank/DDBJ whole genome shotgun (WGS) entry which is preliminary data.</text>
</comment>
<dbReference type="RefSeq" id="WP_265144639.1">
    <property type="nucleotide sequence ID" value="NZ_JAPCHZ010000005.1"/>
</dbReference>
<dbReference type="Proteomes" id="UP001209107">
    <property type="component" value="Unassembled WGS sequence"/>
</dbReference>
<sequence length="143" mass="16607">MKKILNWGLLVVLMMIFAISCSTQMTTLENGKKIDNRLVGVWSGSEKDQQIDGVSKKWDMTRNADGTFILDFVFTQNGRTQETQETGNWWIEGNKFYEYHEESGKTDVYTYSVLNENQIKFKSQSISVGMNNDSYEFTDTRRK</sequence>
<feature type="signal peptide" evidence="1">
    <location>
        <begin position="1"/>
        <end position="25"/>
    </location>
</feature>
<dbReference type="PROSITE" id="PS51257">
    <property type="entry name" value="PROKAR_LIPOPROTEIN"/>
    <property type="match status" value="1"/>
</dbReference>
<keyword evidence="4" id="KW-1185">Reference proteome</keyword>
<keyword evidence="1" id="KW-0732">Signal</keyword>
<dbReference type="EMBL" id="JAPCHZ010000005">
    <property type="protein sequence ID" value="MCW4452519.1"/>
    <property type="molecule type" value="Genomic_DNA"/>
</dbReference>
<evidence type="ECO:0000313" key="3">
    <source>
        <dbReference type="EMBL" id="MCW4452519.1"/>
    </source>
</evidence>
<dbReference type="Pfam" id="PF13648">
    <property type="entry name" value="Lipocalin_4"/>
    <property type="match status" value="1"/>
</dbReference>
<evidence type="ECO:0000259" key="2">
    <source>
        <dbReference type="Pfam" id="PF13648"/>
    </source>
</evidence>
<proteinExistence type="predicted"/>
<protein>
    <submittedName>
        <fullName evidence="3">Lipocalin family protein</fullName>
    </submittedName>
</protein>
<organism evidence="3 4">
    <name type="scientific">Kaistella yananensis</name>
    <dbReference type="NCBI Taxonomy" id="2989820"/>
    <lineage>
        <taxon>Bacteria</taxon>
        <taxon>Pseudomonadati</taxon>
        <taxon>Bacteroidota</taxon>
        <taxon>Flavobacteriia</taxon>
        <taxon>Flavobacteriales</taxon>
        <taxon>Weeksellaceae</taxon>
        <taxon>Chryseobacterium group</taxon>
        <taxon>Kaistella</taxon>
    </lineage>
</organism>
<feature type="chain" id="PRO_5045409313" evidence="1">
    <location>
        <begin position="26"/>
        <end position="143"/>
    </location>
</feature>
<accession>A0ABT3JP87</accession>
<evidence type="ECO:0000256" key="1">
    <source>
        <dbReference type="SAM" id="SignalP"/>
    </source>
</evidence>
<name>A0ABT3JP87_9FLAO</name>
<feature type="domain" description="Lipocalin-like" evidence="2">
    <location>
        <begin position="38"/>
        <end position="121"/>
    </location>
</feature>
<reference evidence="3 4" key="1">
    <citation type="submission" date="2022-10" db="EMBL/GenBank/DDBJ databases">
        <title>Kaistella sp. BT-6-1-3.</title>
        <authorList>
            <person name="Ai J."/>
            <person name="Deng Z."/>
        </authorList>
    </citation>
    <scope>NUCLEOTIDE SEQUENCE [LARGE SCALE GENOMIC DNA]</scope>
    <source>
        <strain evidence="3 4">BT6-1-3</strain>
    </source>
</reference>
<evidence type="ECO:0000313" key="4">
    <source>
        <dbReference type="Proteomes" id="UP001209107"/>
    </source>
</evidence>
<gene>
    <name evidence="3" type="ORF">OK344_09890</name>
</gene>
<dbReference type="InterPro" id="IPR024311">
    <property type="entry name" value="Lipocalin-like"/>
</dbReference>